<dbReference type="VEuPathDB" id="FungiDB:JI435_423280"/>
<evidence type="ECO:0000313" key="1">
    <source>
        <dbReference type="EMBL" id="QRD06362.1"/>
    </source>
</evidence>
<accession>A0A7U2NQ53</accession>
<organism evidence="1 2">
    <name type="scientific">Phaeosphaeria nodorum (strain SN15 / ATCC MYA-4574 / FGSC 10173)</name>
    <name type="common">Glume blotch fungus</name>
    <name type="synonym">Parastagonospora nodorum</name>
    <dbReference type="NCBI Taxonomy" id="321614"/>
    <lineage>
        <taxon>Eukaryota</taxon>
        <taxon>Fungi</taxon>
        <taxon>Dikarya</taxon>
        <taxon>Ascomycota</taxon>
        <taxon>Pezizomycotina</taxon>
        <taxon>Dothideomycetes</taxon>
        <taxon>Pleosporomycetidae</taxon>
        <taxon>Pleosporales</taxon>
        <taxon>Pleosporineae</taxon>
        <taxon>Phaeosphaeriaceae</taxon>
        <taxon>Parastagonospora</taxon>
    </lineage>
</organism>
<proteinExistence type="predicted"/>
<keyword evidence="2" id="KW-1185">Reference proteome</keyword>
<dbReference type="Proteomes" id="UP000663193">
    <property type="component" value="Chromosome 20"/>
</dbReference>
<gene>
    <name evidence="1" type="ORF">JI435_423280</name>
</gene>
<name>A0A7U2NQ53_PHANO</name>
<dbReference type="EMBL" id="CP069042">
    <property type="protein sequence ID" value="QRD06362.1"/>
    <property type="molecule type" value="Genomic_DNA"/>
</dbReference>
<protein>
    <submittedName>
        <fullName evidence="1">Uncharacterized protein</fullName>
    </submittedName>
</protein>
<reference evidence="2" key="1">
    <citation type="journal article" date="2021" name="BMC Genomics">
        <title>Chromosome-level genome assembly and manually-curated proteome of model necrotroph Parastagonospora nodorum Sn15 reveals a genome-wide trove of candidate effector homologs, and redundancy of virulence-related functions within an accessory chromosome.</title>
        <authorList>
            <person name="Bertazzoni S."/>
            <person name="Jones D.A.B."/>
            <person name="Phan H.T."/>
            <person name="Tan K.-C."/>
            <person name="Hane J.K."/>
        </authorList>
    </citation>
    <scope>NUCLEOTIDE SEQUENCE [LARGE SCALE GENOMIC DNA]</scope>
    <source>
        <strain evidence="2">SN15 / ATCC MYA-4574 / FGSC 10173)</strain>
    </source>
</reference>
<sequence length="97" mass="11110">MMLSFSCWRSSRRAASGGQHRMLAGQLSPFFGDHGRRVSMQVQSQGKEYLVRYLDLSINGYRPDSDVRALPQISQEDVAPQVRAFEEVSRAHRRNLQ</sequence>
<dbReference type="AlphaFoldDB" id="A0A7U2NQ53"/>
<evidence type="ECO:0000313" key="2">
    <source>
        <dbReference type="Proteomes" id="UP000663193"/>
    </source>
</evidence>